<name>A0ABQ6YPG5_9NOCA</name>
<keyword evidence="1" id="KW-0472">Membrane</keyword>
<keyword evidence="1" id="KW-1133">Transmembrane helix</keyword>
<reference evidence="2 3" key="1">
    <citation type="submission" date="2019-07" db="EMBL/GenBank/DDBJ databases">
        <title>Genomic Encyclopedia of Type Strains, Phase IV (KMG-IV): sequencing the most valuable type-strain genomes for metagenomic binning, comparative biology and taxonomic classification.</title>
        <authorList>
            <person name="Goeker M."/>
        </authorList>
    </citation>
    <scope>NUCLEOTIDE SEQUENCE [LARGE SCALE GENOMIC DNA]</scope>
    <source>
        <strain evidence="2 3">DSM 44831</strain>
    </source>
</reference>
<dbReference type="EMBL" id="VMSD01000003">
    <property type="protein sequence ID" value="KAF0847563.1"/>
    <property type="molecule type" value="Genomic_DNA"/>
</dbReference>
<protein>
    <submittedName>
        <fullName evidence="2">Uncharacterized protein</fullName>
    </submittedName>
</protein>
<feature type="transmembrane region" description="Helical" evidence="1">
    <location>
        <begin position="236"/>
        <end position="257"/>
    </location>
</feature>
<dbReference type="RefSeq" id="WP_157101893.1">
    <property type="nucleotide sequence ID" value="NZ_VMSD01000003.1"/>
</dbReference>
<feature type="transmembrane region" description="Helical" evidence="1">
    <location>
        <begin position="209"/>
        <end position="230"/>
    </location>
</feature>
<accession>A0ABQ6YPG5</accession>
<feature type="transmembrane region" description="Helical" evidence="1">
    <location>
        <begin position="6"/>
        <end position="23"/>
    </location>
</feature>
<evidence type="ECO:0000313" key="3">
    <source>
        <dbReference type="Proteomes" id="UP000798951"/>
    </source>
</evidence>
<evidence type="ECO:0000256" key="1">
    <source>
        <dbReference type="SAM" id="Phobius"/>
    </source>
</evidence>
<gene>
    <name evidence="2" type="ORF">FNL39_103461</name>
</gene>
<organism evidence="2 3">
    <name type="scientific">Nocardia caishijiensis</name>
    <dbReference type="NCBI Taxonomy" id="184756"/>
    <lineage>
        <taxon>Bacteria</taxon>
        <taxon>Bacillati</taxon>
        <taxon>Actinomycetota</taxon>
        <taxon>Actinomycetes</taxon>
        <taxon>Mycobacteriales</taxon>
        <taxon>Nocardiaceae</taxon>
        <taxon>Nocardia</taxon>
    </lineage>
</organism>
<keyword evidence="1" id="KW-0812">Transmembrane</keyword>
<comment type="caution">
    <text evidence="2">The sequence shown here is derived from an EMBL/GenBank/DDBJ whole genome shotgun (WGS) entry which is preliminary data.</text>
</comment>
<sequence length="277" mass="28639">MIVAVVGILGGISLIVAGGLGLSQSGSSSSSDSVDAQLAAAGFPTNVQVAVLIESSSARTLTTADIGPIYVQLRKIPGVRSVDAPRGNLFNHDTGAALMPVEMEPGIDAAAARRTVHEAITDLEVPQGLTLAVPGSHTEARPGVADGWKPIGFGIAVLVLTGGLQAFPRFWQSETTPAPDSTMVLANGATATAHHSRLSDTMRRERAQFVAGGLFSLQLLVGLLGVLAVFDVAPSLFTRVPSLAMLITAAGMFGQAIRITRDARRNTTAARNTSPPQ</sequence>
<dbReference type="Proteomes" id="UP000798951">
    <property type="component" value="Unassembled WGS sequence"/>
</dbReference>
<keyword evidence="3" id="KW-1185">Reference proteome</keyword>
<proteinExistence type="predicted"/>
<evidence type="ECO:0000313" key="2">
    <source>
        <dbReference type="EMBL" id="KAF0847563.1"/>
    </source>
</evidence>